<feature type="transmembrane region" description="Helical" evidence="1">
    <location>
        <begin position="6"/>
        <end position="27"/>
    </location>
</feature>
<keyword evidence="1" id="KW-0472">Membrane</keyword>
<dbReference type="Pfam" id="PF04654">
    <property type="entry name" value="DUF599"/>
    <property type="match status" value="1"/>
</dbReference>
<name>A0A8E0NBP9_9CAUL</name>
<evidence type="ECO:0000313" key="3">
    <source>
        <dbReference type="Proteomes" id="UP000016569"/>
    </source>
</evidence>
<dbReference type="OrthoDB" id="9806874at2"/>
<organism evidence="2 3">
    <name type="scientific">Brevundimonas abyssalis TAR-001</name>
    <dbReference type="NCBI Taxonomy" id="1391729"/>
    <lineage>
        <taxon>Bacteria</taxon>
        <taxon>Pseudomonadati</taxon>
        <taxon>Pseudomonadota</taxon>
        <taxon>Alphaproteobacteria</taxon>
        <taxon>Caulobacterales</taxon>
        <taxon>Caulobacteraceae</taxon>
        <taxon>Brevundimonas</taxon>
    </lineage>
</organism>
<evidence type="ECO:0008006" key="4">
    <source>
        <dbReference type="Google" id="ProtNLM"/>
    </source>
</evidence>
<dbReference type="Proteomes" id="UP000016569">
    <property type="component" value="Unassembled WGS sequence"/>
</dbReference>
<keyword evidence="1" id="KW-0812">Transmembrane</keyword>
<proteinExistence type="predicted"/>
<protein>
    <recommendedName>
        <fullName evidence="4">DUF599 domain-containing protein</fullName>
    </recommendedName>
</protein>
<gene>
    <name evidence="2" type="ORF">MBEBAB_1669</name>
</gene>
<evidence type="ECO:0000256" key="1">
    <source>
        <dbReference type="SAM" id="Phobius"/>
    </source>
</evidence>
<dbReference type="EMBL" id="BATC01000026">
    <property type="protein sequence ID" value="GAD59419.1"/>
    <property type="molecule type" value="Genomic_DNA"/>
</dbReference>
<accession>A0A8E0NBP9</accession>
<keyword evidence="1" id="KW-1133">Transmembrane helix</keyword>
<feature type="transmembrane region" description="Helical" evidence="1">
    <location>
        <begin position="68"/>
        <end position="87"/>
    </location>
</feature>
<feature type="transmembrane region" description="Helical" evidence="1">
    <location>
        <begin position="183"/>
        <end position="212"/>
    </location>
</feature>
<dbReference type="AlphaFoldDB" id="A0A8E0NBP9"/>
<comment type="caution">
    <text evidence="2">The sequence shown here is derived from an EMBL/GenBank/DDBJ whole genome shotgun (WGS) entry which is preliminary data.</text>
</comment>
<dbReference type="InterPro" id="IPR006747">
    <property type="entry name" value="DUF599"/>
</dbReference>
<keyword evidence="3" id="KW-1185">Reference proteome</keyword>
<evidence type="ECO:0000313" key="2">
    <source>
        <dbReference type="EMBL" id="GAD59419.1"/>
    </source>
</evidence>
<dbReference type="RefSeq" id="WP_021697514.1">
    <property type="nucleotide sequence ID" value="NZ_BATC01000026.1"/>
</dbReference>
<reference evidence="3" key="1">
    <citation type="journal article" date="2013" name="Genome Announc.">
        <title>Draft Genome Sequence of the Dimorphic Prosthecate Bacterium Brevundimonas abyssalis TAR-001T.</title>
        <authorList>
            <person name="Tsubouchi T."/>
            <person name="Nishi S."/>
            <person name="Usui K."/>
            <person name="Shimane Y."/>
            <person name="Takaki Y."/>
            <person name="Maruyama T."/>
            <person name="Hatada Y."/>
        </authorList>
    </citation>
    <scope>NUCLEOTIDE SEQUENCE [LARGE SCALE GENOMIC DNA]</scope>
    <source>
        <strain evidence="3">TAR-001</strain>
    </source>
</reference>
<sequence>MTPWDWGALALFFVCWLGYGLLLRLLAGKGHVLNDDMLSVRQAWMNQMAVRELRLVDSQLMGHSINSASFFASANLLLIAAVAGVLFGGETALRGVAAVGSDIGGAEAASLELLEGKLGLITLCLARGLLDFIWSIRQMNYTLALIGATPEGETAMDRTAYAKAAGSLLNPAMVAFNSGVRAYYFALAATAWLFGPLWLALGVAAAFSLLLWRQKGSPAARAIRKASLMLEEDR</sequence>